<dbReference type="GO" id="GO:0000184">
    <property type="term" value="P:nuclear-transcribed mRNA catabolic process, nonsense-mediated decay"/>
    <property type="evidence" value="ECO:0007669"/>
    <property type="project" value="InterPro"/>
</dbReference>
<dbReference type="Proteomes" id="UP000235145">
    <property type="component" value="Unassembled WGS sequence"/>
</dbReference>
<dbReference type="InterPro" id="IPR039762">
    <property type="entry name" value="Nmd2/UPF2"/>
</dbReference>
<gene>
    <name evidence="1" type="ORF">LSAT_V11C600308900</name>
</gene>
<proteinExistence type="predicted"/>
<reference evidence="1 2" key="1">
    <citation type="journal article" date="2017" name="Nat. Commun.">
        <title>Genome assembly with in vitro proximity ligation data and whole-genome triplication in lettuce.</title>
        <authorList>
            <person name="Reyes-Chin-Wo S."/>
            <person name="Wang Z."/>
            <person name="Yang X."/>
            <person name="Kozik A."/>
            <person name="Arikit S."/>
            <person name="Song C."/>
            <person name="Xia L."/>
            <person name="Froenicke L."/>
            <person name="Lavelle D.O."/>
            <person name="Truco M.J."/>
            <person name="Xia R."/>
            <person name="Zhu S."/>
            <person name="Xu C."/>
            <person name="Xu H."/>
            <person name="Xu X."/>
            <person name="Cox K."/>
            <person name="Korf I."/>
            <person name="Meyers B.C."/>
            <person name="Michelmore R.W."/>
        </authorList>
    </citation>
    <scope>NUCLEOTIDE SEQUENCE [LARGE SCALE GENOMIC DNA]</scope>
    <source>
        <strain evidence="2">cv. Salinas</strain>
        <tissue evidence="1">Seedlings</tissue>
    </source>
</reference>
<evidence type="ECO:0000313" key="2">
    <source>
        <dbReference type="Proteomes" id="UP000235145"/>
    </source>
</evidence>
<evidence type="ECO:0000313" key="1">
    <source>
        <dbReference type="EMBL" id="KAJ0200144.1"/>
    </source>
</evidence>
<dbReference type="PANTHER" id="PTHR12839:SF7">
    <property type="entry name" value="REGULATOR OF NONSENSE TRANSCRIPTS 2"/>
    <property type="match status" value="1"/>
</dbReference>
<keyword evidence="2" id="KW-1185">Reference proteome</keyword>
<protein>
    <submittedName>
        <fullName evidence="1">Uncharacterized protein</fullName>
    </submittedName>
</protein>
<comment type="caution">
    <text evidence="1">The sequence shown here is derived from an EMBL/GenBank/DDBJ whole genome shotgun (WGS) entry which is preliminary data.</text>
</comment>
<dbReference type="EMBL" id="NBSK02000006">
    <property type="protein sequence ID" value="KAJ0200144.1"/>
    <property type="molecule type" value="Genomic_DNA"/>
</dbReference>
<dbReference type="AlphaFoldDB" id="A0A9R1V755"/>
<name>A0A9R1V755_LACSA</name>
<organism evidence="1 2">
    <name type="scientific">Lactuca sativa</name>
    <name type="common">Garden lettuce</name>
    <dbReference type="NCBI Taxonomy" id="4236"/>
    <lineage>
        <taxon>Eukaryota</taxon>
        <taxon>Viridiplantae</taxon>
        <taxon>Streptophyta</taxon>
        <taxon>Embryophyta</taxon>
        <taxon>Tracheophyta</taxon>
        <taxon>Spermatophyta</taxon>
        <taxon>Magnoliopsida</taxon>
        <taxon>eudicotyledons</taxon>
        <taxon>Gunneridae</taxon>
        <taxon>Pentapetalae</taxon>
        <taxon>asterids</taxon>
        <taxon>campanulids</taxon>
        <taxon>Asterales</taxon>
        <taxon>Asteraceae</taxon>
        <taxon>Cichorioideae</taxon>
        <taxon>Cichorieae</taxon>
        <taxon>Lactucinae</taxon>
        <taxon>Lactuca</taxon>
    </lineage>
</organism>
<accession>A0A9R1V755</accession>
<sequence>MDELKKCQLNKFLSEAVAAVQLTTLFRCFITHFNLSLFIASSKIQRFFSNFGPRPYENILSWEIFRGCRHRQKLKGLEKAKCFKLILELLFDGVIEDTGIFITIIRDLASLEHLKDRDTAHTNLSFLAIFARHARYFIGLSHAGEELVEEGLNITSDQKKVFKKAFHTYHDAAVELLRS</sequence>
<dbReference type="Gene3D" id="1.25.40.180">
    <property type="match status" value="1"/>
</dbReference>
<dbReference type="PANTHER" id="PTHR12839">
    <property type="entry name" value="NONSENSE-MEDIATED MRNA DECAY PROTEIN 2 UP-FRAMESHIFT SUPPRESSOR 2"/>
    <property type="match status" value="1"/>
</dbReference>